<accession>A0A6H1WUQ2</accession>
<dbReference type="Gene3D" id="3.90.10.10">
    <property type="entry name" value="Cytochrome C3"/>
    <property type="match status" value="1"/>
</dbReference>
<dbReference type="CDD" id="cd08168">
    <property type="entry name" value="Cytochrom_C3"/>
    <property type="match status" value="1"/>
</dbReference>
<evidence type="ECO:0000313" key="3">
    <source>
        <dbReference type="Proteomes" id="UP000501253"/>
    </source>
</evidence>
<dbReference type="KEGG" id="tmai:FVE67_08785"/>
<proteinExistence type="predicted"/>
<gene>
    <name evidence="2" type="ORF">FVE67_08785</name>
</gene>
<evidence type="ECO:0000259" key="1">
    <source>
        <dbReference type="Pfam" id="PF14522"/>
    </source>
</evidence>
<dbReference type="InterPro" id="IPR036280">
    <property type="entry name" value="Multihaem_cyt_sf"/>
</dbReference>
<organism evidence="2 3">
    <name type="scientific">Thermosulfurimonas marina</name>
    <dbReference type="NCBI Taxonomy" id="2047767"/>
    <lineage>
        <taxon>Bacteria</taxon>
        <taxon>Pseudomonadati</taxon>
        <taxon>Thermodesulfobacteriota</taxon>
        <taxon>Thermodesulfobacteria</taxon>
        <taxon>Thermodesulfobacteriales</taxon>
        <taxon>Thermodesulfobacteriaceae</taxon>
        <taxon>Thermosulfurimonas</taxon>
    </lineage>
</organism>
<dbReference type="Proteomes" id="UP000501253">
    <property type="component" value="Chromosome"/>
</dbReference>
<reference evidence="2 3" key="1">
    <citation type="submission" date="2019-08" db="EMBL/GenBank/DDBJ databases">
        <title>Complete genome sequence of Thermosulfurimonas marina SU872T, an anaerobic thermophilic chemolithoautotrophic bacterium isolated from a shallow marine hydrothermal vent.</title>
        <authorList>
            <person name="Allioux M."/>
            <person name="Jebbar M."/>
            <person name="Slobodkina G."/>
            <person name="Slobodkin A."/>
            <person name="Moalic Y."/>
            <person name="Frolova A."/>
            <person name="Shao Z."/>
            <person name="Alain K."/>
        </authorList>
    </citation>
    <scope>NUCLEOTIDE SEQUENCE [LARGE SCALE GENOMIC DNA]</scope>
    <source>
        <strain evidence="2 3">SU872</strain>
    </source>
</reference>
<evidence type="ECO:0000313" key="2">
    <source>
        <dbReference type="EMBL" id="QJA06879.1"/>
    </source>
</evidence>
<sequence>MSFTLLTKGGKAMKKSLLLITIFLTLGLILHALPSVGQDGEEEAEYPTYPIIFTKPLKAVLFDHKIHVEEAGLSCEDCHEEVFPMEAGATQENEDFNMESLYNGNYCGTCHDGETAFASNTRCATCHIGVMGWKRLTQKTEEAEEKGEH</sequence>
<feature type="domain" description="Cytochrome c7-like" evidence="1">
    <location>
        <begin position="60"/>
        <end position="127"/>
    </location>
</feature>
<keyword evidence="3" id="KW-1185">Reference proteome</keyword>
<protein>
    <recommendedName>
        <fullName evidence="1">Cytochrome c7-like domain-containing protein</fullName>
    </recommendedName>
</protein>
<dbReference type="Pfam" id="PF14522">
    <property type="entry name" value="Cytochrome_C7"/>
    <property type="match status" value="1"/>
</dbReference>
<dbReference type="InterPro" id="IPR026352">
    <property type="entry name" value="Nanowire_3heme"/>
</dbReference>
<dbReference type="EMBL" id="CP042909">
    <property type="protein sequence ID" value="QJA06879.1"/>
    <property type="molecule type" value="Genomic_DNA"/>
</dbReference>
<dbReference type="InterPro" id="IPR029467">
    <property type="entry name" value="Cyt_c7-like"/>
</dbReference>
<dbReference type="AlphaFoldDB" id="A0A6H1WUQ2"/>
<dbReference type="NCBIfam" id="TIGR04257">
    <property type="entry name" value="nanowire_3heme"/>
    <property type="match status" value="1"/>
</dbReference>
<name>A0A6H1WUQ2_9BACT</name>
<dbReference type="SUPFAM" id="SSF48695">
    <property type="entry name" value="Multiheme cytochromes"/>
    <property type="match status" value="1"/>
</dbReference>